<evidence type="ECO:0000313" key="4">
    <source>
        <dbReference type="Proteomes" id="UP001642409"/>
    </source>
</evidence>
<gene>
    <name evidence="2" type="ORF">HINF_LOCUS18833</name>
    <name evidence="3" type="ORF">HINF_LOCUS75009</name>
</gene>
<accession>A0AA86P5G2</accession>
<reference evidence="3 4" key="2">
    <citation type="submission" date="2024-07" db="EMBL/GenBank/DDBJ databases">
        <authorList>
            <person name="Akdeniz Z."/>
        </authorList>
    </citation>
    <scope>NUCLEOTIDE SEQUENCE [LARGE SCALE GENOMIC DNA]</scope>
</reference>
<evidence type="ECO:0000313" key="3">
    <source>
        <dbReference type="EMBL" id="CAL6108526.1"/>
    </source>
</evidence>
<dbReference type="Proteomes" id="UP001642409">
    <property type="component" value="Unassembled WGS sequence"/>
</dbReference>
<dbReference type="EMBL" id="CATOUU010000475">
    <property type="protein sequence ID" value="CAI9931188.1"/>
    <property type="molecule type" value="Genomic_DNA"/>
</dbReference>
<keyword evidence="4" id="KW-1185">Reference proteome</keyword>
<name>A0AA86P5G2_9EUKA</name>
<evidence type="ECO:0000313" key="2">
    <source>
        <dbReference type="EMBL" id="CAI9931188.1"/>
    </source>
</evidence>
<dbReference type="EMBL" id="CAXDID020000653">
    <property type="protein sequence ID" value="CAL6108526.1"/>
    <property type="molecule type" value="Genomic_DNA"/>
</dbReference>
<evidence type="ECO:0000259" key="1">
    <source>
        <dbReference type="PROSITE" id="PS50090"/>
    </source>
</evidence>
<dbReference type="AlphaFoldDB" id="A0AA86P5G2"/>
<dbReference type="GO" id="GO:0003677">
    <property type="term" value="F:DNA binding"/>
    <property type="evidence" value="ECO:0007669"/>
    <property type="project" value="UniProtKB-KW"/>
</dbReference>
<feature type="domain" description="Myb-like" evidence="1">
    <location>
        <begin position="10"/>
        <end position="57"/>
    </location>
</feature>
<dbReference type="SUPFAM" id="SSF46689">
    <property type="entry name" value="Homeodomain-like"/>
    <property type="match status" value="1"/>
</dbReference>
<comment type="caution">
    <text evidence="2">The sequence shown here is derived from an EMBL/GenBank/DDBJ whole genome shotgun (WGS) entry which is preliminary data.</text>
</comment>
<dbReference type="InterPro" id="IPR009057">
    <property type="entry name" value="Homeodomain-like_sf"/>
</dbReference>
<protein>
    <submittedName>
        <fullName evidence="2">Myb-like DNA-binding domain-containing protein</fullName>
    </submittedName>
    <submittedName>
        <fullName evidence="3">Myb-like_DNA-binding domain-containing protein</fullName>
    </submittedName>
</protein>
<reference evidence="2" key="1">
    <citation type="submission" date="2023-06" db="EMBL/GenBank/DDBJ databases">
        <authorList>
            <person name="Kurt Z."/>
        </authorList>
    </citation>
    <scope>NUCLEOTIDE SEQUENCE</scope>
</reference>
<dbReference type="CDD" id="cd00167">
    <property type="entry name" value="SANT"/>
    <property type="match status" value="1"/>
</dbReference>
<dbReference type="InterPro" id="IPR001005">
    <property type="entry name" value="SANT/Myb"/>
</dbReference>
<proteinExistence type="predicted"/>
<dbReference type="PROSITE" id="PS50090">
    <property type="entry name" value="MYB_LIKE"/>
    <property type="match status" value="1"/>
</dbReference>
<organism evidence="2">
    <name type="scientific">Hexamita inflata</name>
    <dbReference type="NCBI Taxonomy" id="28002"/>
    <lineage>
        <taxon>Eukaryota</taxon>
        <taxon>Metamonada</taxon>
        <taxon>Diplomonadida</taxon>
        <taxon>Hexamitidae</taxon>
        <taxon>Hexamitinae</taxon>
        <taxon>Hexamita</taxon>
    </lineage>
</organism>
<keyword evidence="2" id="KW-0238">DNA-binding</keyword>
<sequence length="236" mass="28343">MPKQSQYYYWDDKERIQLLRLVKYVSRDKTYIDWGYVSDNLQPRTKQQCKSYYRILLAKNQVDIVDEKDSISINDQKTQQINLNTIELEYKVMPTHEKIKIYAYCKFFNNDYAYVARVIFTQYTAKHLEQLCILAQQTMQLIDNQYPNILNNNNLQDIPLNRLLMSHDDLITLMHHLRNHGLYKGDIPQPLQNYTDITQDLPPQIMLCYLQYTSRSKHPEIALKNMRNEIERRKAQ</sequence>